<keyword evidence="6 9" id="KW-0464">Manganese</keyword>
<dbReference type="Pfam" id="PF02670">
    <property type="entry name" value="DXP_reductoisom"/>
    <property type="match status" value="1"/>
</dbReference>
<feature type="binding site" evidence="9">
    <location>
        <position position="203"/>
    </location>
    <ligand>
        <name>NADPH</name>
        <dbReference type="ChEBI" id="CHEBI:57783"/>
    </ligand>
</feature>
<feature type="domain" description="1-deoxy-D-xylulose 5-phosphate reductoisomerase C-terminal" evidence="11">
    <location>
        <begin position="145"/>
        <end position="227"/>
    </location>
</feature>
<feature type="domain" description="1-deoxy-D-xylulose 5-phosphate reductoisomerase N-terminal" evidence="10">
    <location>
        <begin position="5"/>
        <end position="131"/>
    </location>
</feature>
<evidence type="ECO:0000256" key="5">
    <source>
        <dbReference type="ARBA" id="ARBA00023002"/>
    </source>
</evidence>
<feature type="binding site" evidence="9">
    <location>
        <position position="219"/>
    </location>
    <ligand>
        <name>Mn(2+)</name>
        <dbReference type="ChEBI" id="CHEBI:29035"/>
    </ligand>
</feature>
<feature type="binding site" evidence="9">
    <location>
        <position position="174"/>
    </location>
    <ligand>
        <name>1-deoxy-D-xylulose 5-phosphate</name>
        <dbReference type="ChEBI" id="CHEBI:57792"/>
    </ligand>
</feature>
<comment type="caution">
    <text evidence="9">Lacks conserved residue(s) required for the propagation of feature annotation.</text>
</comment>
<feature type="binding site" evidence="9">
    <location>
        <position position="151"/>
    </location>
    <ligand>
        <name>1-deoxy-D-xylulose 5-phosphate</name>
        <dbReference type="ChEBI" id="CHEBI:57792"/>
    </ligand>
</feature>
<comment type="catalytic activity">
    <reaction evidence="8">
        <text>2-C-methyl-D-erythritol 4-phosphate + NADP(+) = 1-deoxy-D-xylulose 5-phosphate + NADPH + H(+)</text>
        <dbReference type="Rhea" id="RHEA:13717"/>
        <dbReference type="ChEBI" id="CHEBI:15378"/>
        <dbReference type="ChEBI" id="CHEBI:57783"/>
        <dbReference type="ChEBI" id="CHEBI:57792"/>
        <dbReference type="ChEBI" id="CHEBI:58262"/>
        <dbReference type="ChEBI" id="CHEBI:58349"/>
        <dbReference type="EC" id="1.1.1.267"/>
    </reaction>
    <physiologicalReaction direction="right-to-left" evidence="8">
        <dbReference type="Rhea" id="RHEA:13719"/>
    </physiologicalReaction>
</comment>
<gene>
    <name evidence="9 13" type="primary">dxr</name>
    <name evidence="13" type="ORF">KL86DYS2_11821</name>
</gene>
<evidence type="ECO:0000256" key="9">
    <source>
        <dbReference type="HAMAP-Rule" id="MF_00183"/>
    </source>
</evidence>
<dbReference type="GO" id="GO:0030604">
    <property type="term" value="F:1-deoxy-D-xylulose-5-phosphate reductoisomerase activity"/>
    <property type="evidence" value="ECO:0007669"/>
    <property type="project" value="UniProtKB-UniRule"/>
</dbReference>
<feature type="binding site" evidence="9">
    <location>
        <position position="151"/>
    </location>
    <ligand>
        <name>Mn(2+)</name>
        <dbReference type="ChEBI" id="CHEBI:29035"/>
    </ligand>
</feature>
<proteinExistence type="inferred from homology"/>
<dbReference type="GO" id="GO:0051484">
    <property type="term" value="P:isopentenyl diphosphate biosynthetic process, methylerythritol 4-phosphate pathway involved in terpenoid biosynthetic process"/>
    <property type="evidence" value="ECO:0007669"/>
    <property type="project" value="UniProtKB-ARBA"/>
</dbReference>
<keyword evidence="13" id="KW-0413">Isomerase</keyword>
<feature type="binding site" evidence="9">
    <location>
        <position position="11"/>
    </location>
    <ligand>
        <name>NADPH</name>
        <dbReference type="ChEBI" id="CHEBI:57783"/>
    </ligand>
</feature>
<dbReference type="NCBIfam" id="TIGR00243">
    <property type="entry name" value="Dxr"/>
    <property type="match status" value="1"/>
</dbReference>
<name>A0A212JLI8_9BACT</name>
<dbReference type="RefSeq" id="WP_135103412.1">
    <property type="nucleotide sequence ID" value="NZ_CABTJG010000001.1"/>
</dbReference>
<dbReference type="EMBL" id="FLUL01000001">
    <property type="protein sequence ID" value="SBW00278.1"/>
    <property type="molecule type" value="Genomic_DNA"/>
</dbReference>
<dbReference type="NCBIfam" id="NF009114">
    <property type="entry name" value="PRK12464.1"/>
    <property type="match status" value="1"/>
</dbReference>
<dbReference type="Pfam" id="PF08436">
    <property type="entry name" value="DXP_redisom_C"/>
    <property type="match status" value="1"/>
</dbReference>
<comment type="function">
    <text evidence="9">Catalyzes the NADPH-dependent rearrangement and reduction of 1-deoxy-D-xylulose-5-phosphate (DXP) to 2-C-methyl-D-erythritol 4-phosphate (MEP).</text>
</comment>
<feature type="binding site" evidence="9">
    <location>
        <position position="216"/>
    </location>
    <ligand>
        <name>1-deoxy-D-xylulose 5-phosphate</name>
        <dbReference type="ChEBI" id="CHEBI:57792"/>
    </ligand>
</feature>
<evidence type="ECO:0000259" key="11">
    <source>
        <dbReference type="Pfam" id="PF08436"/>
    </source>
</evidence>
<feature type="binding site" evidence="9">
    <location>
        <position position="210"/>
    </location>
    <ligand>
        <name>1-deoxy-D-xylulose 5-phosphate</name>
        <dbReference type="ChEBI" id="CHEBI:57792"/>
    </ligand>
</feature>
<organism evidence="13">
    <name type="scientific">uncultured Dysgonomonas sp</name>
    <dbReference type="NCBI Taxonomy" id="206096"/>
    <lineage>
        <taxon>Bacteria</taxon>
        <taxon>Pseudomonadati</taxon>
        <taxon>Bacteroidota</taxon>
        <taxon>Bacteroidia</taxon>
        <taxon>Bacteroidales</taxon>
        <taxon>Dysgonomonadaceae</taxon>
        <taxon>Dysgonomonas</taxon>
        <taxon>environmental samples</taxon>
    </lineage>
</organism>
<dbReference type="InterPro" id="IPR013512">
    <property type="entry name" value="DXP_reductoisomerase_N"/>
</dbReference>
<keyword evidence="3 9" id="KW-0479">Metal-binding</keyword>
<feature type="binding site" evidence="9">
    <location>
        <position position="149"/>
    </location>
    <ligand>
        <name>Mn(2+)</name>
        <dbReference type="ChEBI" id="CHEBI:29035"/>
    </ligand>
</feature>
<evidence type="ECO:0000259" key="12">
    <source>
        <dbReference type="Pfam" id="PF13288"/>
    </source>
</evidence>
<dbReference type="InterPro" id="IPR036169">
    <property type="entry name" value="DXPR_C_sf"/>
</dbReference>
<dbReference type="PANTHER" id="PTHR30525:SF0">
    <property type="entry name" value="1-DEOXY-D-XYLULOSE 5-PHOSPHATE REDUCTOISOMERASE, CHLOROPLASTIC"/>
    <property type="match status" value="1"/>
</dbReference>
<feature type="binding site" evidence="9">
    <location>
        <position position="123"/>
    </location>
    <ligand>
        <name>NADPH</name>
        <dbReference type="ChEBI" id="CHEBI:57783"/>
    </ligand>
</feature>
<comment type="cofactor">
    <cofactor evidence="9">
        <name>Mg(2+)</name>
        <dbReference type="ChEBI" id="CHEBI:18420"/>
    </cofactor>
    <cofactor evidence="9">
        <name>Mn(2+)</name>
        <dbReference type="ChEBI" id="CHEBI:29035"/>
    </cofactor>
</comment>
<evidence type="ECO:0000256" key="7">
    <source>
        <dbReference type="ARBA" id="ARBA00023229"/>
    </source>
</evidence>
<sequence length="382" mass="42616">MKRNIAILGSTGSIGTQALDVIREHKDEFEIYALTANNNADLLIAQAREFMPEVVVIANEEKYAYVKDALSDLPLKVWCGCDAIAQVVESEPINMVLTAMVGYSGLKPTINAIKAKKAIALANKETLVVAGELITNLAIENKVPILPVDSEHSAIFQCLNGENSQIEKILLTASGGPFRKHSKEQLQSVTKKEALKHPNWDMGAKVTIDSASLMNKGLEMIEAKWLFGVEPDQIEVVVHPQSIIHSMVQFEDASIIAQLGLPDMHLPIQYALAYPKRLKSNFERLDFFKLQTMTFEKPDTDRFRNLAFAFEAARLKGNMACIMNAANEIAVEAFLHDKVGFLEMSDVIEKTMQKVCFVDTPTYDDYVQTDTEARYIAKEFIK</sequence>
<dbReference type="AlphaFoldDB" id="A0A212JLI8"/>
<dbReference type="InterPro" id="IPR036291">
    <property type="entry name" value="NAD(P)-bd_dom_sf"/>
</dbReference>
<dbReference type="UniPathway" id="UPA00056">
    <property type="reaction ID" value="UER00092"/>
</dbReference>
<keyword evidence="5 9" id="KW-0560">Oxidoreductase</keyword>
<dbReference type="GO" id="GO:0016853">
    <property type="term" value="F:isomerase activity"/>
    <property type="evidence" value="ECO:0007669"/>
    <property type="project" value="UniProtKB-KW"/>
</dbReference>
<evidence type="ECO:0000313" key="13">
    <source>
        <dbReference type="EMBL" id="SBW00278.1"/>
    </source>
</evidence>
<feature type="domain" description="DXP reductoisomerase C-terminal" evidence="12">
    <location>
        <begin position="259"/>
        <end position="374"/>
    </location>
</feature>
<evidence type="ECO:0000256" key="6">
    <source>
        <dbReference type="ARBA" id="ARBA00023211"/>
    </source>
</evidence>
<dbReference type="Pfam" id="PF13288">
    <property type="entry name" value="DXPR_C"/>
    <property type="match status" value="1"/>
</dbReference>
<feature type="binding site" evidence="9">
    <location>
        <position position="13"/>
    </location>
    <ligand>
        <name>NADPH</name>
        <dbReference type="ChEBI" id="CHEBI:57783"/>
    </ligand>
</feature>
<feature type="binding site" evidence="9">
    <location>
        <position position="197"/>
    </location>
    <ligand>
        <name>1-deoxy-D-xylulose 5-phosphate</name>
        <dbReference type="ChEBI" id="CHEBI:57792"/>
    </ligand>
</feature>
<accession>A0A212JLI8</accession>
<dbReference type="InterPro" id="IPR003821">
    <property type="entry name" value="DXP_reductoisomerase"/>
</dbReference>
<feature type="binding site" evidence="9">
    <location>
        <position position="215"/>
    </location>
    <ligand>
        <name>1-deoxy-D-xylulose 5-phosphate</name>
        <dbReference type="ChEBI" id="CHEBI:57792"/>
    </ligand>
</feature>
<dbReference type="InterPro" id="IPR026877">
    <property type="entry name" value="DXPR_C"/>
</dbReference>
<dbReference type="GO" id="GO:0030145">
    <property type="term" value="F:manganese ion binding"/>
    <property type="evidence" value="ECO:0007669"/>
    <property type="project" value="TreeGrafter"/>
</dbReference>
<evidence type="ECO:0000259" key="10">
    <source>
        <dbReference type="Pfam" id="PF02670"/>
    </source>
</evidence>
<feature type="binding site" evidence="9">
    <location>
        <position position="124"/>
    </location>
    <ligand>
        <name>1-deoxy-D-xylulose 5-phosphate</name>
        <dbReference type="ChEBI" id="CHEBI:57792"/>
    </ligand>
</feature>
<evidence type="ECO:0000256" key="3">
    <source>
        <dbReference type="ARBA" id="ARBA00022723"/>
    </source>
</evidence>
<keyword evidence="9" id="KW-0460">Magnesium</keyword>
<feature type="binding site" evidence="9">
    <location>
        <position position="39"/>
    </location>
    <ligand>
        <name>NADPH</name>
        <dbReference type="ChEBI" id="CHEBI:57783"/>
    </ligand>
</feature>
<feature type="binding site" evidence="9">
    <location>
        <position position="125"/>
    </location>
    <ligand>
        <name>NADPH</name>
        <dbReference type="ChEBI" id="CHEBI:57783"/>
    </ligand>
</feature>
<dbReference type="FunFam" id="3.40.50.720:FF:000045">
    <property type="entry name" value="1-deoxy-D-xylulose 5-phosphate reductoisomerase"/>
    <property type="match status" value="1"/>
</dbReference>
<dbReference type="SUPFAM" id="SSF51735">
    <property type="entry name" value="NAD(P)-binding Rossmann-fold domains"/>
    <property type="match status" value="1"/>
</dbReference>
<keyword evidence="4 9" id="KW-0521">NADP</keyword>
<reference evidence="13" key="1">
    <citation type="submission" date="2016-04" db="EMBL/GenBank/DDBJ databases">
        <authorList>
            <person name="Evans L.H."/>
            <person name="Alamgir A."/>
            <person name="Owens N."/>
            <person name="Weber N.D."/>
            <person name="Virtaneva K."/>
            <person name="Barbian K."/>
            <person name="Babar A."/>
            <person name="Rosenke K."/>
        </authorList>
    </citation>
    <scope>NUCLEOTIDE SEQUENCE</scope>
    <source>
        <strain evidence="13">86-2</strain>
    </source>
</reference>
<comment type="pathway">
    <text evidence="1 9">Isoprenoid biosynthesis; isopentenyl diphosphate biosynthesis via DXP pathway; isopentenyl diphosphate from 1-deoxy-D-xylulose 5-phosphate: step 1/6.</text>
</comment>
<evidence type="ECO:0000256" key="2">
    <source>
        <dbReference type="ARBA" id="ARBA00006825"/>
    </source>
</evidence>
<dbReference type="EC" id="1.1.1.267" evidence="9"/>
<dbReference type="SUPFAM" id="SSF69055">
    <property type="entry name" value="1-deoxy-D-xylulose-5-phosphate reductoisomerase, C-terminal domain"/>
    <property type="match status" value="1"/>
</dbReference>
<dbReference type="HAMAP" id="MF_00183">
    <property type="entry name" value="DXP_reductoisom"/>
    <property type="match status" value="1"/>
</dbReference>
<keyword evidence="7 9" id="KW-0414">Isoprene biosynthesis</keyword>
<dbReference type="GO" id="GO:0070402">
    <property type="term" value="F:NADPH binding"/>
    <property type="evidence" value="ECO:0007669"/>
    <property type="project" value="InterPro"/>
</dbReference>
<evidence type="ECO:0000256" key="4">
    <source>
        <dbReference type="ARBA" id="ARBA00022857"/>
    </source>
</evidence>
<feature type="binding site" evidence="9">
    <location>
        <position position="219"/>
    </location>
    <ligand>
        <name>1-deoxy-D-xylulose 5-phosphate</name>
        <dbReference type="ChEBI" id="CHEBI:57792"/>
    </ligand>
</feature>
<dbReference type="Gene3D" id="3.40.50.720">
    <property type="entry name" value="NAD(P)-binding Rossmann-like Domain"/>
    <property type="match status" value="1"/>
</dbReference>
<comment type="similarity">
    <text evidence="2 9">Belongs to the DXR family.</text>
</comment>
<dbReference type="SUPFAM" id="SSF55347">
    <property type="entry name" value="Glyceraldehyde-3-phosphate dehydrogenase-like, C-terminal domain"/>
    <property type="match status" value="1"/>
</dbReference>
<dbReference type="InterPro" id="IPR013644">
    <property type="entry name" value="DXP_reductoisomerase_C"/>
</dbReference>
<protein>
    <recommendedName>
        <fullName evidence="9">1-deoxy-D-xylulose 5-phosphate reductoisomerase</fullName>
        <shortName evidence="9">DXP reductoisomerase</shortName>
        <ecNumber evidence="9">1.1.1.267</ecNumber>
    </recommendedName>
    <alternativeName>
        <fullName evidence="9">1-deoxyxylulose-5-phosphate reductoisomerase</fullName>
    </alternativeName>
    <alternativeName>
        <fullName evidence="9">2-C-methyl-D-erythritol 4-phosphate synthase</fullName>
    </alternativeName>
</protein>
<evidence type="ECO:0000256" key="1">
    <source>
        <dbReference type="ARBA" id="ARBA00005094"/>
    </source>
</evidence>
<feature type="binding site" evidence="9">
    <location>
        <position position="12"/>
    </location>
    <ligand>
        <name>NADPH</name>
        <dbReference type="ChEBI" id="CHEBI:57783"/>
    </ligand>
</feature>
<feature type="binding site" evidence="9">
    <location>
        <position position="14"/>
    </location>
    <ligand>
        <name>NADPH</name>
        <dbReference type="ChEBI" id="CHEBI:57783"/>
    </ligand>
</feature>
<dbReference type="PIRSF" id="PIRSF006205">
    <property type="entry name" value="Dxp_reductismrs"/>
    <property type="match status" value="1"/>
</dbReference>
<dbReference type="PANTHER" id="PTHR30525">
    <property type="entry name" value="1-DEOXY-D-XYLULOSE 5-PHOSPHATE REDUCTOISOMERASE"/>
    <property type="match status" value="1"/>
</dbReference>
<evidence type="ECO:0000256" key="8">
    <source>
        <dbReference type="ARBA" id="ARBA00048543"/>
    </source>
</evidence>
<feature type="binding site" evidence="9">
    <location>
        <position position="150"/>
    </location>
    <ligand>
        <name>1-deoxy-D-xylulose 5-phosphate</name>
        <dbReference type="ChEBI" id="CHEBI:57792"/>
    </ligand>
</feature>
<dbReference type="Gene3D" id="1.10.1740.10">
    <property type="match status" value="1"/>
</dbReference>